<evidence type="ECO:0000256" key="5">
    <source>
        <dbReference type="ARBA" id="ARBA00023136"/>
    </source>
</evidence>
<feature type="transmembrane region" description="Helical" evidence="7">
    <location>
        <begin position="280"/>
        <end position="301"/>
    </location>
</feature>
<evidence type="ECO:0000256" key="6">
    <source>
        <dbReference type="SAM" id="MobiDB-lite"/>
    </source>
</evidence>
<dbReference type="Pfam" id="PF01061">
    <property type="entry name" value="ABC2_membrane"/>
    <property type="match status" value="1"/>
</dbReference>
<feature type="domain" description="ABC-2 type transporter transmembrane" evidence="8">
    <location>
        <begin position="154"/>
        <end position="247"/>
    </location>
</feature>
<keyword evidence="2" id="KW-0813">Transport</keyword>
<gene>
    <name evidence="9" type="ORF">OIU79_021166</name>
</gene>
<dbReference type="PANTHER" id="PTHR48041">
    <property type="entry name" value="ABC TRANSPORTER G FAMILY MEMBER 28"/>
    <property type="match status" value="1"/>
</dbReference>
<dbReference type="InterPro" id="IPR013525">
    <property type="entry name" value="ABC2_TM"/>
</dbReference>
<comment type="caution">
    <text evidence="9">The sequence shown here is derived from an EMBL/GenBank/DDBJ whole genome shotgun (WGS) entry which is preliminary data.</text>
</comment>
<organism evidence="9 10">
    <name type="scientific">Salix purpurea</name>
    <name type="common">Purple osier willow</name>
    <dbReference type="NCBI Taxonomy" id="77065"/>
    <lineage>
        <taxon>Eukaryota</taxon>
        <taxon>Viridiplantae</taxon>
        <taxon>Streptophyta</taxon>
        <taxon>Embryophyta</taxon>
        <taxon>Tracheophyta</taxon>
        <taxon>Spermatophyta</taxon>
        <taxon>Magnoliopsida</taxon>
        <taxon>eudicotyledons</taxon>
        <taxon>Gunneridae</taxon>
        <taxon>Pentapetalae</taxon>
        <taxon>rosids</taxon>
        <taxon>fabids</taxon>
        <taxon>Malpighiales</taxon>
        <taxon>Salicaceae</taxon>
        <taxon>Saliceae</taxon>
        <taxon>Salix</taxon>
    </lineage>
</organism>
<feature type="region of interest" description="Disordered" evidence="6">
    <location>
        <begin position="1"/>
        <end position="25"/>
    </location>
</feature>
<dbReference type="AlphaFoldDB" id="A0A9Q0WPH4"/>
<feature type="transmembrane region" description="Helical" evidence="7">
    <location>
        <begin position="89"/>
        <end position="110"/>
    </location>
</feature>
<reference evidence="9" key="1">
    <citation type="submission" date="2022-11" db="EMBL/GenBank/DDBJ databases">
        <authorList>
            <person name="Hyden B.L."/>
            <person name="Feng K."/>
            <person name="Yates T."/>
            <person name="Jawdy S."/>
            <person name="Smart L.B."/>
            <person name="Muchero W."/>
        </authorList>
    </citation>
    <scope>NUCLEOTIDE SEQUENCE</scope>
    <source>
        <tissue evidence="9">Shoot tip</tissue>
    </source>
</reference>
<keyword evidence="5 7" id="KW-0472">Membrane</keyword>
<sequence>MPGLANRDSKQRAGEGVSSNSDVPGSVKQKLVSAYKSNLANKLRSEAQEIDDPPQDGLNDQKVARWATTWWQQFSVLLRRGVKERRYDSFSGLKIAQVLVVALLSGLLWWQSDVSHLQDQDSGASSLYSKLSSPSPKNVACSKRAIFRHVSTVIILHVKDWLKGTPGNFLQTLFVLLYSVLVSGGLGLALGALVLDQKSATILGSVIMLSFLLAGGYYVTHVPAFISWVKYISISQYTYKLLLGSQFRATDTYPCGGAAGGVCLVGDYPAIKQVGLDGQVLAAVALGIMLVVYRLIAYFALMRIGVTKK</sequence>
<accession>A0A9Q0WPH4</accession>
<evidence type="ECO:0000256" key="4">
    <source>
        <dbReference type="ARBA" id="ARBA00022989"/>
    </source>
</evidence>
<keyword evidence="4 7" id="KW-1133">Transmembrane helix</keyword>
<protein>
    <submittedName>
        <fullName evidence="9">ABC TRANSPORTER G FAMILY MEMBER 21</fullName>
    </submittedName>
</protein>
<dbReference type="GO" id="GO:0005886">
    <property type="term" value="C:plasma membrane"/>
    <property type="evidence" value="ECO:0007669"/>
    <property type="project" value="TreeGrafter"/>
</dbReference>
<reference evidence="9" key="2">
    <citation type="journal article" date="2023" name="Int. J. Mol. Sci.">
        <title>De Novo Assembly and Annotation of 11 Diverse Shrub Willow (Salix) Genomes Reveals Novel Gene Organization in Sex-Linked Regions.</title>
        <authorList>
            <person name="Hyden B."/>
            <person name="Feng K."/>
            <person name="Yates T.B."/>
            <person name="Jawdy S."/>
            <person name="Cereghino C."/>
            <person name="Smart L.B."/>
            <person name="Muchero W."/>
        </authorList>
    </citation>
    <scope>NUCLEOTIDE SEQUENCE</scope>
    <source>
        <tissue evidence="9">Shoot tip</tissue>
    </source>
</reference>
<evidence type="ECO:0000256" key="2">
    <source>
        <dbReference type="ARBA" id="ARBA00022448"/>
    </source>
</evidence>
<name>A0A9Q0WPH4_SALPP</name>
<feature type="transmembrane region" description="Helical" evidence="7">
    <location>
        <begin position="202"/>
        <end position="220"/>
    </location>
</feature>
<feature type="transmembrane region" description="Helical" evidence="7">
    <location>
        <begin position="169"/>
        <end position="195"/>
    </location>
</feature>
<dbReference type="Proteomes" id="UP001151532">
    <property type="component" value="Chromosome 11"/>
</dbReference>
<keyword evidence="3 7" id="KW-0812">Transmembrane</keyword>
<dbReference type="GO" id="GO:0140359">
    <property type="term" value="F:ABC-type transporter activity"/>
    <property type="evidence" value="ECO:0007669"/>
    <property type="project" value="InterPro"/>
</dbReference>
<proteinExistence type="predicted"/>
<keyword evidence="10" id="KW-1185">Reference proteome</keyword>
<dbReference type="PANTHER" id="PTHR48041:SF22">
    <property type="entry name" value="ABC TRANSPORTER G FAMILY MEMBER 9"/>
    <property type="match status" value="1"/>
</dbReference>
<evidence type="ECO:0000313" key="10">
    <source>
        <dbReference type="Proteomes" id="UP001151532"/>
    </source>
</evidence>
<dbReference type="InterPro" id="IPR050352">
    <property type="entry name" value="ABCG_transporters"/>
</dbReference>
<comment type="subcellular location">
    <subcellularLocation>
        <location evidence="1">Membrane</location>
        <topology evidence="1">Multi-pass membrane protein</topology>
    </subcellularLocation>
</comment>
<evidence type="ECO:0000259" key="8">
    <source>
        <dbReference type="Pfam" id="PF01061"/>
    </source>
</evidence>
<evidence type="ECO:0000256" key="1">
    <source>
        <dbReference type="ARBA" id="ARBA00004141"/>
    </source>
</evidence>
<dbReference type="OrthoDB" id="66620at2759"/>
<dbReference type="EMBL" id="JAPFFK010000003">
    <property type="protein sequence ID" value="KAJ6770463.1"/>
    <property type="molecule type" value="Genomic_DNA"/>
</dbReference>
<evidence type="ECO:0000313" key="9">
    <source>
        <dbReference type="EMBL" id="KAJ6770463.1"/>
    </source>
</evidence>
<evidence type="ECO:0000256" key="3">
    <source>
        <dbReference type="ARBA" id="ARBA00022692"/>
    </source>
</evidence>
<evidence type="ECO:0000256" key="7">
    <source>
        <dbReference type="SAM" id="Phobius"/>
    </source>
</evidence>